<evidence type="ECO:0000256" key="7">
    <source>
        <dbReference type="ARBA" id="ARBA00022884"/>
    </source>
</evidence>
<comment type="similarity">
    <text evidence="3">Belongs to the PHAX family.</text>
</comment>
<dbReference type="EMBL" id="WVUK01000056">
    <property type="protein sequence ID" value="KAF7492150.1"/>
    <property type="molecule type" value="Genomic_DNA"/>
</dbReference>
<evidence type="ECO:0000313" key="14">
    <source>
        <dbReference type="EnsemblMetazoa" id="KAF7492150.1"/>
    </source>
</evidence>
<keyword evidence="7" id="KW-0694">RNA-binding</keyword>
<protein>
    <recommendedName>
        <fullName evidence="4">Phosphorylated adapter RNA export protein</fullName>
    </recommendedName>
    <alternativeName>
        <fullName evidence="10">RNA U small nuclear RNA export adapter protein</fullName>
    </alternativeName>
</protein>
<keyword evidence="5" id="KW-0813">Transport</keyword>
<dbReference type="GO" id="GO:0003723">
    <property type="term" value="F:RNA binding"/>
    <property type="evidence" value="ECO:0007669"/>
    <property type="project" value="UniProtKB-KW"/>
</dbReference>
<evidence type="ECO:0000256" key="6">
    <source>
        <dbReference type="ARBA" id="ARBA00022490"/>
    </source>
</evidence>
<gene>
    <name evidence="13" type="ORF">SSS_5699</name>
</gene>
<evidence type="ECO:0000256" key="5">
    <source>
        <dbReference type="ARBA" id="ARBA00022448"/>
    </source>
</evidence>
<keyword evidence="6" id="KW-0963">Cytoplasm</keyword>
<dbReference type="Pfam" id="PF10258">
    <property type="entry name" value="PHAX_RNA-bd"/>
    <property type="match status" value="1"/>
</dbReference>
<evidence type="ECO:0000256" key="11">
    <source>
        <dbReference type="SAM" id="MobiDB-lite"/>
    </source>
</evidence>
<keyword evidence="8" id="KW-0653">Protein transport</keyword>
<feature type="region of interest" description="Disordered" evidence="11">
    <location>
        <begin position="221"/>
        <end position="261"/>
    </location>
</feature>
<keyword evidence="9" id="KW-0539">Nucleus</keyword>
<dbReference type="OrthoDB" id="20573at2759"/>
<reference evidence="14" key="3">
    <citation type="submission" date="2022-06" db="UniProtKB">
        <authorList>
            <consortium name="EnsemblMetazoa"/>
        </authorList>
    </citation>
    <scope>IDENTIFICATION</scope>
</reference>
<dbReference type="AlphaFoldDB" id="A0A834VE17"/>
<dbReference type="InterPro" id="IPR039047">
    <property type="entry name" value="PHAX"/>
</dbReference>
<dbReference type="GO" id="GO:0005634">
    <property type="term" value="C:nucleus"/>
    <property type="evidence" value="ECO:0007669"/>
    <property type="project" value="UniProtKB-SubCell"/>
</dbReference>
<dbReference type="Gene3D" id="1.10.10.1440">
    <property type="entry name" value="PHAX RNA-binding domain"/>
    <property type="match status" value="1"/>
</dbReference>
<evidence type="ECO:0000256" key="8">
    <source>
        <dbReference type="ARBA" id="ARBA00022927"/>
    </source>
</evidence>
<evidence type="ECO:0000259" key="12">
    <source>
        <dbReference type="Pfam" id="PF10258"/>
    </source>
</evidence>
<organism evidence="13">
    <name type="scientific">Sarcoptes scabiei</name>
    <name type="common">Itch mite</name>
    <name type="synonym">Acarus scabiei</name>
    <dbReference type="NCBI Taxonomy" id="52283"/>
    <lineage>
        <taxon>Eukaryota</taxon>
        <taxon>Metazoa</taxon>
        <taxon>Ecdysozoa</taxon>
        <taxon>Arthropoda</taxon>
        <taxon>Chelicerata</taxon>
        <taxon>Arachnida</taxon>
        <taxon>Acari</taxon>
        <taxon>Acariformes</taxon>
        <taxon>Sarcoptiformes</taxon>
        <taxon>Astigmata</taxon>
        <taxon>Psoroptidia</taxon>
        <taxon>Sarcoptoidea</taxon>
        <taxon>Sarcoptidae</taxon>
        <taxon>Sarcoptinae</taxon>
        <taxon>Sarcoptes</taxon>
    </lineage>
</organism>
<evidence type="ECO:0000256" key="3">
    <source>
        <dbReference type="ARBA" id="ARBA00006094"/>
    </source>
</evidence>
<proteinExistence type="inferred from homology"/>
<evidence type="ECO:0000313" key="13">
    <source>
        <dbReference type="EMBL" id="KAF7492150.1"/>
    </source>
</evidence>
<dbReference type="PANTHER" id="PTHR13135">
    <property type="entry name" value="CYTOSOLIC RESINIFERATOXIN BINDING PROTEIN RBP-26"/>
    <property type="match status" value="1"/>
</dbReference>
<name>A0A834VE17_SARSC</name>
<evidence type="ECO:0000256" key="4">
    <source>
        <dbReference type="ARBA" id="ARBA00016856"/>
    </source>
</evidence>
<evidence type="ECO:0000256" key="2">
    <source>
        <dbReference type="ARBA" id="ARBA00004496"/>
    </source>
</evidence>
<comment type="subcellular location">
    <subcellularLocation>
        <location evidence="2">Cytoplasm</location>
    </subcellularLocation>
    <subcellularLocation>
        <location evidence="1">Nucleus</location>
    </subcellularLocation>
</comment>
<reference evidence="13" key="2">
    <citation type="submission" date="2020-01" db="EMBL/GenBank/DDBJ databases">
        <authorList>
            <person name="Korhonen P.K.K."/>
            <person name="Guangxu M.G."/>
            <person name="Wang T.W."/>
            <person name="Stroehlein A.J.S."/>
            <person name="Young N.D."/>
            <person name="Ang C.-S.A."/>
            <person name="Fernando D.W.F."/>
            <person name="Lu H.L."/>
            <person name="Taylor S.T."/>
            <person name="Ehtesham M.E.M."/>
            <person name="Najaraj S.H.N."/>
            <person name="Harsha G.H.G."/>
            <person name="Madugundu A.M."/>
            <person name="Renuse S.R."/>
            <person name="Holt D.H."/>
            <person name="Pandey A.P."/>
            <person name="Papenfuss A.P."/>
            <person name="Gasser R.B.G."/>
            <person name="Fischer K.F."/>
        </authorList>
    </citation>
    <scope>NUCLEOTIDE SEQUENCE</scope>
    <source>
        <strain evidence="13">SSS_KF_BRIS2020</strain>
    </source>
</reference>
<dbReference type="InterPro" id="IPR038092">
    <property type="entry name" value="PHAX_RNA-binding_sf"/>
</dbReference>
<keyword evidence="15" id="KW-1185">Reference proteome</keyword>
<evidence type="ECO:0000256" key="10">
    <source>
        <dbReference type="ARBA" id="ARBA00030834"/>
    </source>
</evidence>
<dbReference type="GO" id="GO:0006408">
    <property type="term" value="P:snRNA export from nucleus"/>
    <property type="evidence" value="ECO:0007669"/>
    <property type="project" value="InterPro"/>
</dbReference>
<dbReference type="EnsemblMetazoa" id="SSS_5699s_mrna">
    <property type="protein sequence ID" value="KAF7492150.1"/>
    <property type="gene ID" value="SSS_5699"/>
</dbReference>
<feature type="compositionally biased region" description="Basic and acidic residues" evidence="11">
    <location>
        <begin position="221"/>
        <end position="230"/>
    </location>
</feature>
<dbReference type="GO" id="GO:0005737">
    <property type="term" value="C:cytoplasm"/>
    <property type="evidence" value="ECO:0007669"/>
    <property type="project" value="UniProtKB-SubCell"/>
</dbReference>
<dbReference type="GO" id="GO:0015031">
    <property type="term" value="P:protein transport"/>
    <property type="evidence" value="ECO:0007669"/>
    <property type="project" value="UniProtKB-KW"/>
</dbReference>
<evidence type="ECO:0000256" key="9">
    <source>
        <dbReference type="ARBA" id="ARBA00023242"/>
    </source>
</evidence>
<sequence length="261" mass="30335">MATIPNQHENNMSDDIFSPKKLSISNQIGNKNNQTDEIDLIANDFKPLIRPSKKLDIVERNPGSMTITNRFNIWSDMLMEDKLSSLMNKSLRIENGFKNSKRRFRKKKNWSSEKNDSKKPPKQDSFIGKKIHFQPSKLSNETFRIEFEIAKKLKESRIDLIARAIKILGEEKIRRLVSEVNDIESVGGLMTTNYQRRRSPGGVLFHLIKNDPNISAEQKESIFGDNNLRKDSKKKSNRLSCSFSSKKNKNIRKKKRIRKKK</sequence>
<feature type="region of interest" description="Disordered" evidence="11">
    <location>
        <begin position="103"/>
        <end position="126"/>
    </location>
</feature>
<reference evidence="15" key="1">
    <citation type="journal article" date="2020" name="PLoS Negl. Trop. Dis.">
        <title>High-quality nuclear genome for Sarcoptes scabiei-A critical resource for a neglected parasite.</title>
        <authorList>
            <person name="Korhonen P.K."/>
            <person name="Gasser R.B."/>
            <person name="Ma G."/>
            <person name="Wang T."/>
            <person name="Stroehlein A.J."/>
            <person name="Young N.D."/>
            <person name="Ang C.S."/>
            <person name="Fernando D.D."/>
            <person name="Lu H.C."/>
            <person name="Taylor S."/>
            <person name="Reynolds S.L."/>
            <person name="Mofiz E."/>
            <person name="Najaraj S.H."/>
            <person name="Gowda H."/>
            <person name="Madugundu A."/>
            <person name="Renuse S."/>
            <person name="Holt D."/>
            <person name="Pandey A."/>
            <person name="Papenfuss A.T."/>
            <person name="Fischer K."/>
        </authorList>
    </citation>
    <scope>NUCLEOTIDE SEQUENCE [LARGE SCALE GENOMIC DNA]</scope>
</reference>
<feature type="domain" description="Phosphorylated adapter RNA export protein RNA-binding" evidence="12">
    <location>
        <begin position="148"/>
        <end position="226"/>
    </location>
</feature>
<accession>A0A834VE17</accession>
<evidence type="ECO:0000256" key="1">
    <source>
        <dbReference type="ARBA" id="ARBA00004123"/>
    </source>
</evidence>
<dbReference type="Proteomes" id="UP000070412">
    <property type="component" value="Unassembled WGS sequence"/>
</dbReference>
<dbReference type="PANTHER" id="PTHR13135:SF0">
    <property type="entry name" value="PHOSPHORYLATED ADAPTER RNA EXPORT PROTEIN"/>
    <property type="match status" value="1"/>
</dbReference>
<evidence type="ECO:0000313" key="15">
    <source>
        <dbReference type="Proteomes" id="UP000070412"/>
    </source>
</evidence>
<dbReference type="InterPro" id="IPR019385">
    <property type="entry name" value="PHAX_RNA-binding_domain"/>
</dbReference>
<feature type="compositionally biased region" description="Basic and acidic residues" evidence="11">
    <location>
        <begin position="110"/>
        <end position="122"/>
    </location>
</feature>
<feature type="compositionally biased region" description="Basic residues" evidence="11">
    <location>
        <begin position="246"/>
        <end position="261"/>
    </location>
</feature>